<dbReference type="EMBL" id="JADQDM010000001">
    <property type="protein sequence ID" value="MBF9219942.1"/>
    <property type="molecule type" value="Genomic_DNA"/>
</dbReference>
<feature type="chain" id="PRO_5046305476" description="Auto-transporter adhesin head GIN domain-containing protein" evidence="1">
    <location>
        <begin position="24"/>
        <end position="244"/>
    </location>
</feature>
<proteinExistence type="predicted"/>
<name>A0ABS0HZ10_9BACT</name>
<sequence>MKTSNKWLLAALLLLLGSLTAYNMGLRAEYAKGTYKDPAQTTTALNFKNFSEVDVQAASQMGVKIVAGPYGVRLNKQAEKYVKVTQQGQRLTVRLAFPEQQESLGGRQGVVIISCPQLRQLTAGAAYQVKGKVLTDKAPGYDRALRVEGFRQDSLWVRQDLGSQVEMANNQLGYLRAETGRSPGSRSVLHIANTNRIQAADLNVQRLAELKLEAGGIKQLRTHFGDSAQATLTGAGLSNLGQHQ</sequence>
<evidence type="ECO:0008006" key="4">
    <source>
        <dbReference type="Google" id="ProtNLM"/>
    </source>
</evidence>
<dbReference type="Gene3D" id="2.160.20.120">
    <property type="match status" value="1"/>
</dbReference>
<reference evidence="2 3" key="1">
    <citation type="submission" date="2020-11" db="EMBL/GenBank/DDBJ databases">
        <authorList>
            <person name="Kim M.K."/>
        </authorList>
    </citation>
    <scope>NUCLEOTIDE SEQUENCE [LARGE SCALE GENOMIC DNA]</scope>
    <source>
        <strain evidence="2 3">BT662</strain>
    </source>
</reference>
<accession>A0ABS0HZ10</accession>
<gene>
    <name evidence="2" type="ORF">I2H31_02395</name>
</gene>
<feature type="signal peptide" evidence="1">
    <location>
        <begin position="1"/>
        <end position="23"/>
    </location>
</feature>
<protein>
    <recommendedName>
        <fullName evidence="4">Auto-transporter adhesin head GIN domain-containing protein</fullName>
    </recommendedName>
</protein>
<dbReference type="Proteomes" id="UP000618931">
    <property type="component" value="Unassembled WGS sequence"/>
</dbReference>
<keyword evidence="3" id="KW-1185">Reference proteome</keyword>
<evidence type="ECO:0000256" key="1">
    <source>
        <dbReference type="SAM" id="SignalP"/>
    </source>
</evidence>
<evidence type="ECO:0000313" key="2">
    <source>
        <dbReference type="EMBL" id="MBF9219942.1"/>
    </source>
</evidence>
<dbReference type="RefSeq" id="WP_196291399.1">
    <property type="nucleotide sequence ID" value="NZ_JADQDM010000001.1"/>
</dbReference>
<evidence type="ECO:0000313" key="3">
    <source>
        <dbReference type="Proteomes" id="UP000618931"/>
    </source>
</evidence>
<organism evidence="2 3">
    <name type="scientific">Hymenobacter ruricola</name>
    <dbReference type="NCBI Taxonomy" id="2791023"/>
    <lineage>
        <taxon>Bacteria</taxon>
        <taxon>Pseudomonadati</taxon>
        <taxon>Bacteroidota</taxon>
        <taxon>Cytophagia</taxon>
        <taxon>Cytophagales</taxon>
        <taxon>Hymenobacteraceae</taxon>
        <taxon>Hymenobacter</taxon>
    </lineage>
</organism>
<comment type="caution">
    <text evidence="2">The sequence shown here is derived from an EMBL/GenBank/DDBJ whole genome shotgun (WGS) entry which is preliminary data.</text>
</comment>
<keyword evidence="1" id="KW-0732">Signal</keyword>